<evidence type="ECO:0000256" key="9">
    <source>
        <dbReference type="ARBA" id="ARBA00023136"/>
    </source>
</evidence>
<reference evidence="11 13" key="2">
    <citation type="journal article" date="2013" name="Nature">
        <title>Insights into bilaterian evolution from three spiralian genomes.</title>
        <authorList>
            <person name="Simakov O."/>
            <person name="Marletaz F."/>
            <person name="Cho S.J."/>
            <person name="Edsinger-Gonzales E."/>
            <person name="Havlak P."/>
            <person name="Hellsten U."/>
            <person name="Kuo D.H."/>
            <person name="Larsson T."/>
            <person name="Lv J."/>
            <person name="Arendt D."/>
            <person name="Savage R."/>
            <person name="Osoegawa K."/>
            <person name="de Jong P."/>
            <person name="Grimwood J."/>
            <person name="Chapman J.A."/>
            <person name="Shapiro H."/>
            <person name="Aerts A."/>
            <person name="Otillar R.P."/>
            <person name="Terry A.Y."/>
            <person name="Boore J.L."/>
            <person name="Grigoriev I.V."/>
            <person name="Lindberg D.R."/>
            <person name="Seaver E.C."/>
            <person name="Weisblat D.A."/>
            <person name="Putnam N.H."/>
            <person name="Rokhsar D.S."/>
        </authorList>
    </citation>
    <scope>NUCLEOTIDE SEQUENCE</scope>
</reference>
<keyword evidence="7" id="KW-0653">Protein transport</keyword>
<evidence type="ECO:0000256" key="6">
    <source>
        <dbReference type="ARBA" id="ARBA00022787"/>
    </source>
</evidence>
<proteinExistence type="inferred from homology"/>
<dbReference type="GO" id="GO:0005742">
    <property type="term" value="C:mitochondrial outer membrane translocase complex"/>
    <property type="evidence" value="ECO:0000318"/>
    <property type="project" value="GO_Central"/>
</dbReference>
<protein>
    <recommendedName>
        <fullName evidence="14">Mitochondrial import receptor subunit TOM40 homolog</fullName>
    </recommendedName>
</protein>
<gene>
    <name evidence="12" type="primary">20210355</name>
    <name evidence="11" type="ORF">HELRODRAFT_185918</name>
</gene>
<dbReference type="PANTHER" id="PTHR10802">
    <property type="entry name" value="MITOCHONDRIAL IMPORT RECEPTOR SUBUNIT TOM40"/>
    <property type="match status" value="1"/>
</dbReference>
<dbReference type="STRING" id="6412.T1FNF8"/>
<keyword evidence="13" id="KW-1185">Reference proteome</keyword>
<dbReference type="eggNOG" id="KOG3296">
    <property type="taxonomic scope" value="Eukaryota"/>
</dbReference>
<evidence type="ECO:0000313" key="12">
    <source>
        <dbReference type="EnsemblMetazoa" id="HelroP185918"/>
    </source>
</evidence>
<keyword evidence="4" id="KW-1134">Transmembrane beta strand</keyword>
<evidence type="ECO:0000256" key="7">
    <source>
        <dbReference type="ARBA" id="ARBA00022927"/>
    </source>
</evidence>
<dbReference type="OrthoDB" id="19656at2759"/>
<dbReference type="FunFam" id="2.40.160.10:FF:000005">
    <property type="entry name" value="mitochondrial import receptor subunit TOM40 homolog"/>
    <property type="match status" value="1"/>
</dbReference>
<dbReference type="EnsemblMetazoa" id="HelroT185918">
    <property type="protein sequence ID" value="HelroP185918"/>
    <property type="gene ID" value="HelroG185918"/>
</dbReference>
<evidence type="ECO:0008006" key="14">
    <source>
        <dbReference type="Google" id="ProtNLM"/>
    </source>
</evidence>
<dbReference type="GO" id="GO:0030150">
    <property type="term" value="P:protein import into mitochondrial matrix"/>
    <property type="evidence" value="ECO:0000318"/>
    <property type="project" value="GO_Central"/>
</dbReference>
<reference evidence="13" key="1">
    <citation type="submission" date="2012-12" db="EMBL/GenBank/DDBJ databases">
        <authorList>
            <person name="Hellsten U."/>
            <person name="Grimwood J."/>
            <person name="Chapman J.A."/>
            <person name="Shapiro H."/>
            <person name="Aerts A."/>
            <person name="Otillar R.P."/>
            <person name="Terry A.Y."/>
            <person name="Boore J.L."/>
            <person name="Simakov O."/>
            <person name="Marletaz F."/>
            <person name="Cho S.-J."/>
            <person name="Edsinger-Gonzales E."/>
            <person name="Havlak P."/>
            <person name="Kuo D.-H."/>
            <person name="Larsson T."/>
            <person name="Lv J."/>
            <person name="Arendt D."/>
            <person name="Savage R."/>
            <person name="Osoegawa K."/>
            <person name="de Jong P."/>
            <person name="Lindberg D.R."/>
            <person name="Seaver E.C."/>
            <person name="Weisblat D.A."/>
            <person name="Putnam N.H."/>
            <person name="Grigoriev I.V."/>
            <person name="Rokhsar D.S."/>
        </authorList>
    </citation>
    <scope>NUCLEOTIDE SEQUENCE</scope>
</reference>
<evidence type="ECO:0000313" key="11">
    <source>
        <dbReference type="EMBL" id="ESN97187.1"/>
    </source>
</evidence>
<dbReference type="Proteomes" id="UP000015101">
    <property type="component" value="Unassembled WGS sequence"/>
</dbReference>
<dbReference type="EMBL" id="KB097417">
    <property type="protein sequence ID" value="ESN97187.1"/>
    <property type="molecule type" value="Genomic_DNA"/>
</dbReference>
<dbReference type="OMA" id="TRFNYRW"/>
<evidence type="ECO:0000256" key="1">
    <source>
        <dbReference type="ARBA" id="ARBA00004374"/>
    </source>
</evidence>
<evidence type="ECO:0000256" key="5">
    <source>
        <dbReference type="ARBA" id="ARBA00022692"/>
    </source>
</evidence>
<dbReference type="Gene3D" id="2.40.160.10">
    <property type="entry name" value="Porin"/>
    <property type="match status" value="1"/>
</dbReference>
<dbReference type="Pfam" id="PF01459">
    <property type="entry name" value="Porin_3"/>
    <property type="match status" value="1"/>
</dbReference>
<keyword evidence="6" id="KW-1000">Mitochondrion outer membrane</keyword>
<evidence type="ECO:0000256" key="4">
    <source>
        <dbReference type="ARBA" id="ARBA00022452"/>
    </source>
</evidence>
<evidence type="ECO:0000256" key="3">
    <source>
        <dbReference type="ARBA" id="ARBA00022448"/>
    </source>
</evidence>
<dbReference type="AlphaFoldDB" id="T1FNF8"/>
<dbReference type="InterPro" id="IPR037930">
    <property type="entry name" value="Tom40"/>
</dbReference>
<dbReference type="EMBL" id="AMQM01006372">
    <property type="status" value="NOT_ANNOTATED_CDS"/>
    <property type="molecule type" value="Genomic_DNA"/>
</dbReference>
<dbReference type="InterPro" id="IPR023614">
    <property type="entry name" value="Porin_dom_sf"/>
</dbReference>
<comment type="similarity">
    <text evidence="2">Belongs to the Tom40 family.</text>
</comment>
<accession>T1FNF8</accession>
<sequence>MASVPPPSTEIPKVVSPPGDAKSETGLAVPAQDDTNPGVYDDLHRKCKEVFPAPFEGARLQINKGLSSVFQISHTLTMSSLQPSGYRFGCTYVGDRQFGPNEAYPVLLGDMDFSGSLNAQVIHQFTKAIRCRFISQIQCSKLVGSQMGLEYRGKDYTTSFTLANVDLRKDSGMFICNYLQNITKRIALGTEFLYQSDANIPGGHVGAVSFGARYSGDSWQISSNLTPFTLGMKLCYYQKASNTMQFGVELDGNLASQECTTTVAYQVDLPKSDVVFKGQLDSNFCIGAVLEKKLLPMPFTLTLSGFGNHVKNTFRFGIGFTVGS</sequence>
<dbReference type="GeneID" id="20210355"/>
<dbReference type="GO" id="GO:0008320">
    <property type="term" value="F:protein transmembrane transporter activity"/>
    <property type="evidence" value="ECO:0000318"/>
    <property type="project" value="GO_Central"/>
</dbReference>
<name>T1FNF8_HELRO</name>
<evidence type="ECO:0000256" key="10">
    <source>
        <dbReference type="SAM" id="MobiDB-lite"/>
    </source>
</evidence>
<evidence type="ECO:0000256" key="2">
    <source>
        <dbReference type="ARBA" id="ARBA00010510"/>
    </source>
</evidence>
<dbReference type="CDD" id="cd07305">
    <property type="entry name" value="Porin3_Tom40"/>
    <property type="match status" value="1"/>
</dbReference>
<evidence type="ECO:0000256" key="8">
    <source>
        <dbReference type="ARBA" id="ARBA00023128"/>
    </source>
</evidence>
<reference evidence="12" key="3">
    <citation type="submission" date="2015-06" db="UniProtKB">
        <authorList>
            <consortium name="EnsemblMetazoa"/>
        </authorList>
    </citation>
    <scope>IDENTIFICATION</scope>
</reference>
<dbReference type="InParanoid" id="T1FNF8"/>
<dbReference type="KEGG" id="hro:HELRODRAFT_185918"/>
<dbReference type="CTD" id="20210355"/>
<organism evidence="12 13">
    <name type="scientific">Helobdella robusta</name>
    <name type="common">Californian leech</name>
    <dbReference type="NCBI Taxonomy" id="6412"/>
    <lineage>
        <taxon>Eukaryota</taxon>
        <taxon>Metazoa</taxon>
        <taxon>Spiralia</taxon>
        <taxon>Lophotrochozoa</taxon>
        <taxon>Annelida</taxon>
        <taxon>Clitellata</taxon>
        <taxon>Hirudinea</taxon>
        <taxon>Rhynchobdellida</taxon>
        <taxon>Glossiphoniidae</taxon>
        <taxon>Helobdella</taxon>
    </lineage>
</organism>
<keyword evidence="5" id="KW-0812">Transmembrane</keyword>
<comment type="subcellular location">
    <subcellularLocation>
        <location evidence="1">Mitochondrion outer membrane</location>
        <topology evidence="1">Multi-pass membrane protein</topology>
    </subcellularLocation>
</comment>
<evidence type="ECO:0000313" key="13">
    <source>
        <dbReference type="Proteomes" id="UP000015101"/>
    </source>
</evidence>
<dbReference type="HOGENOM" id="CLU_054399_0_0_1"/>
<feature type="region of interest" description="Disordered" evidence="10">
    <location>
        <begin position="1"/>
        <end position="36"/>
    </location>
</feature>
<keyword evidence="9" id="KW-0472">Membrane</keyword>
<keyword evidence="3" id="KW-0813">Transport</keyword>
<dbReference type="RefSeq" id="XP_009024683.1">
    <property type="nucleotide sequence ID" value="XM_009026435.1"/>
</dbReference>
<dbReference type="FunCoup" id="T1FNF8">
    <property type="interactions" value="1821"/>
</dbReference>
<dbReference type="InterPro" id="IPR027246">
    <property type="entry name" value="Porin_Euk/Tom40"/>
</dbReference>
<keyword evidence="8" id="KW-0496">Mitochondrion</keyword>